<comment type="caution">
    <text evidence="1">The sequence shown here is derived from an EMBL/GenBank/DDBJ whole genome shotgun (WGS) entry which is preliminary data.</text>
</comment>
<reference evidence="1" key="1">
    <citation type="submission" date="2020-11" db="EMBL/GenBank/DDBJ databases">
        <authorList>
            <consortium name="DOE Joint Genome Institute"/>
            <person name="Ahrendt S."/>
            <person name="Riley R."/>
            <person name="Andreopoulos W."/>
            <person name="Labutti K."/>
            <person name="Pangilinan J."/>
            <person name="Ruiz-Duenas F.J."/>
            <person name="Barrasa J.M."/>
            <person name="Sanchez-Garcia M."/>
            <person name="Camarero S."/>
            <person name="Miyauchi S."/>
            <person name="Serrano A."/>
            <person name="Linde D."/>
            <person name="Babiker R."/>
            <person name="Drula E."/>
            <person name="Ayuso-Fernandez I."/>
            <person name="Pacheco R."/>
            <person name="Padilla G."/>
            <person name="Ferreira P."/>
            <person name="Barriuso J."/>
            <person name="Kellner H."/>
            <person name="Castanera R."/>
            <person name="Alfaro M."/>
            <person name="Ramirez L."/>
            <person name="Pisabarro A.G."/>
            <person name="Kuo A."/>
            <person name="Tritt A."/>
            <person name="Lipzen A."/>
            <person name="He G."/>
            <person name="Yan M."/>
            <person name="Ng V."/>
            <person name="Cullen D."/>
            <person name="Martin F."/>
            <person name="Rosso M.-N."/>
            <person name="Henrissat B."/>
            <person name="Hibbett D."/>
            <person name="Martinez A.T."/>
            <person name="Grigoriev I.V."/>
        </authorList>
    </citation>
    <scope>NUCLEOTIDE SEQUENCE</scope>
    <source>
        <strain evidence="1">CIRM-BRFM 674</strain>
    </source>
</reference>
<proteinExistence type="predicted"/>
<evidence type="ECO:0000313" key="2">
    <source>
        <dbReference type="Proteomes" id="UP000807469"/>
    </source>
</evidence>
<protein>
    <submittedName>
        <fullName evidence="1">Uncharacterized protein</fullName>
    </submittedName>
</protein>
<evidence type="ECO:0000313" key="1">
    <source>
        <dbReference type="EMBL" id="KAF9477613.1"/>
    </source>
</evidence>
<gene>
    <name evidence="1" type="ORF">BDN70DRAFT_934109</name>
</gene>
<name>A0A9P5YYW0_9AGAR</name>
<keyword evidence="2" id="KW-1185">Reference proteome</keyword>
<accession>A0A9P5YYW0</accession>
<dbReference type="Proteomes" id="UP000807469">
    <property type="component" value="Unassembled WGS sequence"/>
</dbReference>
<dbReference type="OrthoDB" id="10620431at2759"/>
<dbReference type="AlphaFoldDB" id="A0A9P5YYW0"/>
<organism evidence="1 2">
    <name type="scientific">Pholiota conissans</name>
    <dbReference type="NCBI Taxonomy" id="109636"/>
    <lineage>
        <taxon>Eukaryota</taxon>
        <taxon>Fungi</taxon>
        <taxon>Dikarya</taxon>
        <taxon>Basidiomycota</taxon>
        <taxon>Agaricomycotina</taxon>
        <taxon>Agaricomycetes</taxon>
        <taxon>Agaricomycetidae</taxon>
        <taxon>Agaricales</taxon>
        <taxon>Agaricineae</taxon>
        <taxon>Strophariaceae</taxon>
        <taxon>Pholiota</taxon>
    </lineage>
</organism>
<sequence length="317" mass="35249">MFNANDTDHMVLSVHNDIIPHIREQAVANGETLGMRMAVCTENAIDRLKNNNYVFYVLRRDEDVRIKLTESLQAIFKSLRTQFLASDQFASLTKLTSREHRMLCDTFSNLMKSKKMPIGKAFTRKQLAVALHMSECDRLAKDVRMQQCNGSPRCGSPITPTVVGAEIVDLMPFASTSHVPDVENLRTPMRRSSTSNQLAVLAYPTPNSMPRRRGTSLCEAHSISLSATPQSRRMSLPMDEAEDQIATSSTIPTPSLSLLDVLPISEFLNWTSTSVRCSLGLVGLSTSNSQWIVSLVEKAKAITEASPRLSIIYLVFI</sequence>
<dbReference type="EMBL" id="MU155256">
    <property type="protein sequence ID" value="KAF9477613.1"/>
    <property type="molecule type" value="Genomic_DNA"/>
</dbReference>